<dbReference type="Proteomes" id="UP000218811">
    <property type="component" value="Unassembled WGS sequence"/>
</dbReference>
<gene>
    <name evidence="1" type="ORF">WOLCODRAFT_148478</name>
</gene>
<dbReference type="EMBL" id="KB467831">
    <property type="protein sequence ID" value="PCH34426.1"/>
    <property type="molecule type" value="Genomic_DNA"/>
</dbReference>
<sequence length="119" mass="13302">MGNGEGVRLGQFLEADILCLKNAQQPAFSNAFKSKRPSLRIYIEGYPEYKQQVYVKEKDGQGYVSKTVEELAKIANGQRSISNGSSTPFKIEDLVLLRIEQVSHGSIQLVLDVNPRQQC</sequence>
<name>A0A2H3IWV0_WOLCO</name>
<evidence type="ECO:0000313" key="1">
    <source>
        <dbReference type="EMBL" id="PCH34426.1"/>
    </source>
</evidence>
<dbReference type="AlphaFoldDB" id="A0A2H3IWV0"/>
<dbReference type="OrthoDB" id="2754513at2759"/>
<proteinExistence type="predicted"/>
<protein>
    <submittedName>
        <fullName evidence="1">Uncharacterized protein</fullName>
    </submittedName>
</protein>
<organism evidence="1 2">
    <name type="scientific">Wolfiporia cocos (strain MD-104)</name>
    <name type="common">Brown rot fungus</name>
    <dbReference type="NCBI Taxonomy" id="742152"/>
    <lineage>
        <taxon>Eukaryota</taxon>
        <taxon>Fungi</taxon>
        <taxon>Dikarya</taxon>
        <taxon>Basidiomycota</taxon>
        <taxon>Agaricomycotina</taxon>
        <taxon>Agaricomycetes</taxon>
        <taxon>Polyporales</taxon>
        <taxon>Phaeolaceae</taxon>
        <taxon>Wolfiporia</taxon>
    </lineage>
</organism>
<accession>A0A2H3IWV0</accession>
<reference evidence="1 2" key="1">
    <citation type="journal article" date="2012" name="Science">
        <title>The Paleozoic origin of enzymatic lignin decomposition reconstructed from 31 fungal genomes.</title>
        <authorList>
            <person name="Floudas D."/>
            <person name="Binder M."/>
            <person name="Riley R."/>
            <person name="Barry K."/>
            <person name="Blanchette R.A."/>
            <person name="Henrissat B."/>
            <person name="Martinez A.T."/>
            <person name="Otillar R."/>
            <person name="Spatafora J.W."/>
            <person name="Yadav J.S."/>
            <person name="Aerts A."/>
            <person name="Benoit I."/>
            <person name="Boyd A."/>
            <person name="Carlson A."/>
            <person name="Copeland A."/>
            <person name="Coutinho P.M."/>
            <person name="de Vries R.P."/>
            <person name="Ferreira P."/>
            <person name="Findley K."/>
            <person name="Foster B."/>
            <person name="Gaskell J."/>
            <person name="Glotzer D."/>
            <person name="Gorecki P."/>
            <person name="Heitman J."/>
            <person name="Hesse C."/>
            <person name="Hori C."/>
            <person name="Igarashi K."/>
            <person name="Jurgens J.A."/>
            <person name="Kallen N."/>
            <person name="Kersten P."/>
            <person name="Kohler A."/>
            <person name="Kuees U."/>
            <person name="Kumar T.K.A."/>
            <person name="Kuo A."/>
            <person name="LaButti K."/>
            <person name="Larrondo L.F."/>
            <person name="Lindquist E."/>
            <person name="Ling A."/>
            <person name="Lombard V."/>
            <person name="Lucas S."/>
            <person name="Lundell T."/>
            <person name="Martin R."/>
            <person name="McLaughlin D.J."/>
            <person name="Morgenstern I."/>
            <person name="Morin E."/>
            <person name="Murat C."/>
            <person name="Nagy L.G."/>
            <person name="Nolan M."/>
            <person name="Ohm R.A."/>
            <person name="Patyshakuliyeva A."/>
            <person name="Rokas A."/>
            <person name="Ruiz-Duenas F.J."/>
            <person name="Sabat G."/>
            <person name="Salamov A."/>
            <person name="Samejima M."/>
            <person name="Schmutz J."/>
            <person name="Slot J.C."/>
            <person name="St John F."/>
            <person name="Stenlid J."/>
            <person name="Sun H."/>
            <person name="Sun S."/>
            <person name="Syed K."/>
            <person name="Tsang A."/>
            <person name="Wiebenga A."/>
            <person name="Young D."/>
            <person name="Pisabarro A."/>
            <person name="Eastwood D.C."/>
            <person name="Martin F."/>
            <person name="Cullen D."/>
            <person name="Grigoriev I.V."/>
            <person name="Hibbett D.S."/>
        </authorList>
    </citation>
    <scope>NUCLEOTIDE SEQUENCE [LARGE SCALE GENOMIC DNA]</scope>
    <source>
        <strain evidence="1 2">MD-104</strain>
    </source>
</reference>
<keyword evidence="2" id="KW-1185">Reference proteome</keyword>
<evidence type="ECO:0000313" key="2">
    <source>
        <dbReference type="Proteomes" id="UP000218811"/>
    </source>
</evidence>